<accession>A0AAW5N4R8</accession>
<dbReference type="GO" id="GO:0016787">
    <property type="term" value="F:hydrolase activity"/>
    <property type="evidence" value="ECO:0007669"/>
    <property type="project" value="UniProtKB-KW"/>
</dbReference>
<organism evidence="1 2">
    <name type="scientific">Phocaeicola barnesiae</name>
    <dbReference type="NCBI Taxonomy" id="376804"/>
    <lineage>
        <taxon>Bacteria</taxon>
        <taxon>Pseudomonadati</taxon>
        <taxon>Bacteroidota</taxon>
        <taxon>Bacteroidia</taxon>
        <taxon>Bacteroidales</taxon>
        <taxon>Bacteroidaceae</taxon>
        <taxon>Phocaeicola</taxon>
    </lineage>
</organism>
<comment type="caution">
    <text evidence="1">The sequence shown here is derived from an EMBL/GenBank/DDBJ whole genome shotgun (WGS) entry which is preliminary data.</text>
</comment>
<proteinExistence type="predicted"/>
<reference evidence="1 2" key="1">
    <citation type="submission" date="2022-08" db="EMBL/GenBank/DDBJ databases">
        <authorList>
            <person name="Zeman M."/>
            <person name="Kubasova T."/>
        </authorList>
    </citation>
    <scope>NUCLEOTIDE SEQUENCE [LARGE SCALE GENOMIC DNA]</scope>
    <source>
        <strain evidence="1 2">ET62</strain>
    </source>
</reference>
<dbReference type="EMBL" id="JANRHJ010000006">
    <property type="protein sequence ID" value="MCR8873700.1"/>
    <property type="molecule type" value="Genomic_DNA"/>
</dbReference>
<dbReference type="Proteomes" id="UP001204579">
    <property type="component" value="Unassembled WGS sequence"/>
</dbReference>
<gene>
    <name evidence="1" type="ORF">NW209_06690</name>
</gene>
<keyword evidence="1" id="KW-0378">Hydrolase</keyword>
<dbReference type="AlphaFoldDB" id="A0AAW5N4R8"/>
<dbReference type="InterPro" id="IPR018550">
    <property type="entry name" value="Lipid-A_deacylase-rel"/>
</dbReference>
<protein>
    <submittedName>
        <fullName evidence="1">Acyloxyacyl hydrolase</fullName>
    </submittedName>
</protein>
<sequence length="376" mass="43548">MIPCDEYAQELIRTHHSSVYSLQMSHRALATDSCQYDQLFGFPSLSVGLLFADYHRIKLQKENTPYISGTGYMMGAYASFSRDLLRTDRFSFNYTFENGLGWCSKPYDGFTNEDNELISSPLSIYFGFGLYARYRITPQWELVLGGELKHFSNGAVDRPNKGINTTGISLGAKYYLQPTEPTKKMVFKVPFDSYFFMDLSAGWDVNSSMGEWLINSYHTSPDSPNYHTKDYRIYSGVTAHATAMYRYSRRYASGIGLDYTYYPYTDALQEEDEKLGYQNQTYNKHSVALVARHEVYYRRLTMYMGLAYYLLRERGGVASEFEKPYYENLGIKYALTRNGNIYIGYHVKAHLLRAEHMELNLGFRIKTGNGRKEKIW</sequence>
<dbReference type="RefSeq" id="WP_258335641.1">
    <property type="nucleotide sequence ID" value="NZ_JANRHJ010000006.1"/>
</dbReference>
<dbReference type="Pfam" id="PF09411">
    <property type="entry name" value="PagL"/>
    <property type="match status" value="1"/>
</dbReference>
<keyword evidence="2" id="KW-1185">Reference proteome</keyword>
<dbReference type="Gene3D" id="2.40.160.20">
    <property type="match status" value="1"/>
</dbReference>
<name>A0AAW5N4R8_9BACT</name>
<evidence type="ECO:0000313" key="2">
    <source>
        <dbReference type="Proteomes" id="UP001204579"/>
    </source>
</evidence>
<evidence type="ECO:0000313" key="1">
    <source>
        <dbReference type="EMBL" id="MCR8873700.1"/>
    </source>
</evidence>